<dbReference type="EMBL" id="LT554895">
    <property type="protein sequence ID" value="SAM08516.1"/>
    <property type="molecule type" value="Genomic_DNA"/>
</dbReference>
<protein>
    <submittedName>
        <fullName evidence="2">Uncharacterized protein</fullName>
    </submittedName>
</protein>
<feature type="region of interest" description="Disordered" evidence="1">
    <location>
        <begin position="75"/>
        <end position="102"/>
    </location>
</feature>
<sequence length="102" mass="11151">MADKTQTNQTSSTVSSEQQKHYSPWRRGSQMASERDYHGIMSRTSTGFSNSAAKFDDTWGNNAFTETGFTEIGYADTTDDSGNFMSSTTATTTTKDSKSTTS</sequence>
<proteinExistence type="predicted"/>
<gene>
    <name evidence="2" type="primary">ABSGL_14179.1 scaffold 14385</name>
</gene>
<evidence type="ECO:0000256" key="1">
    <source>
        <dbReference type="SAM" id="MobiDB-lite"/>
    </source>
</evidence>
<evidence type="ECO:0000313" key="3">
    <source>
        <dbReference type="Proteomes" id="UP000078561"/>
    </source>
</evidence>
<dbReference type="InParanoid" id="A0A163K6M1"/>
<dbReference type="Proteomes" id="UP000078561">
    <property type="component" value="Unassembled WGS sequence"/>
</dbReference>
<evidence type="ECO:0000313" key="2">
    <source>
        <dbReference type="EMBL" id="SAM08516.1"/>
    </source>
</evidence>
<reference evidence="2" key="1">
    <citation type="submission" date="2016-04" db="EMBL/GenBank/DDBJ databases">
        <authorList>
            <person name="Evans L.H."/>
            <person name="Alamgir A."/>
            <person name="Owens N."/>
            <person name="Weber N.D."/>
            <person name="Virtaneva K."/>
            <person name="Barbian K."/>
            <person name="Babar A."/>
            <person name="Rosenke K."/>
        </authorList>
    </citation>
    <scope>NUCLEOTIDE SEQUENCE [LARGE SCALE GENOMIC DNA]</scope>
    <source>
        <strain evidence="2">CBS 101.48</strain>
    </source>
</reference>
<feature type="region of interest" description="Disordered" evidence="1">
    <location>
        <begin position="1"/>
        <end position="52"/>
    </location>
</feature>
<organism evidence="2">
    <name type="scientific">Absidia glauca</name>
    <name type="common">Pin mould</name>
    <dbReference type="NCBI Taxonomy" id="4829"/>
    <lineage>
        <taxon>Eukaryota</taxon>
        <taxon>Fungi</taxon>
        <taxon>Fungi incertae sedis</taxon>
        <taxon>Mucoromycota</taxon>
        <taxon>Mucoromycotina</taxon>
        <taxon>Mucoromycetes</taxon>
        <taxon>Mucorales</taxon>
        <taxon>Cunninghamellaceae</taxon>
        <taxon>Absidia</taxon>
    </lineage>
</organism>
<dbReference type="OrthoDB" id="2237087at2759"/>
<name>A0A163K6M1_ABSGL</name>
<accession>A0A163K6M1</accession>
<dbReference type="AlphaFoldDB" id="A0A163K6M1"/>
<feature type="compositionally biased region" description="Low complexity" evidence="1">
    <location>
        <begin position="1"/>
        <end position="17"/>
    </location>
</feature>
<keyword evidence="3" id="KW-1185">Reference proteome</keyword>
<feature type="compositionally biased region" description="Polar residues" evidence="1">
    <location>
        <begin position="42"/>
        <end position="52"/>
    </location>
</feature>